<dbReference type="RefSeq" id="XP_038779499.1">
    <property type="nucleotide sequence ID" value="XM_038923571.1"/>
</dbReference>
<organism evidence="10 11">
    <name type="scientific">Eeniella nana</name>
    <name type="common">Yeast</name>
    <name type="synonym">Brettanomyces nanus</name>
    <dbReference type="NCBI Taxonomy" id="13502"/>
    <lineage>
        <taxon>Eukaryota</taxon>
        <taxon>Fungi</taxon>
        <taxon>Dikarya</taxon>
        <taxon>Ascomycota</taxon>
        <taxon>Saccharomycotina</taxon>
        <taxon>Pichiomycetes</taxon>
        <taxon>Pichiales</taxon>
        <taxon>Pichiaceae</taxon>
        <taxon>Brettanomyces</taxon>
    </lineage>
</organism>
<keyword evidence="8" id="KW-0460">Magnesium</keyword>
<dbReference type="PANTHER" id="PTHR32057">
    <property type="entry name" value="PROTEIN ADENYLYLTRANSFERASE SELO, MITOCHONDRIAL"/>
    <property type="match status" value="1"/>
</dbReference>
<evidence type="ECO:0000256" key="7">
    <source>
        <dbReference type="ARBA" id="ARBA00022840"/>
    </source>
</evidence>
<accession>A0A875SAB7</accession>
<gene>
    <name evidence="10" type="ORF">FOA43_003320</name>
</gene>
<evidence type="ECO:0000256" key="8">
    <source>
        <dbReference type="ARBA" id="ARBA00022842"/>
    </source>
</evidence>
<dbReference type="GeneID" id="62196720"/>
<dbReference type="GO" id="GO:0070733">
    <property type="term" value="F:AMPylase activity"/>
    <property type="evidence" value="ECO:0007669"/>
    <property type="project" value="TreeGrafter"/>
</dbReference>
<dbReference type="EMBL" id="CP064815">
    <property type="protein sequence ID" value="QPG75934.1"/>
    <property type="molecule type" value="Genomic_DNA"/>
</dbReference>
<keyword evidence="11" id="KW-1185">Reference proteome</keyword>
<evidence type="ECO:0000256" key="3">
    <source>
        <dbReference type="ARBA" id="ARBA00022679"/>
    </source>
</evidence>
<evidence type="ECO:0000313" key="11">
    <source>
        <dbReference type="Proteomes" id="UP000662931"/>
    </source>
</evidence>
<keyword evidence="7" id="KW-0067">ATP-binding</keyword>
<evidence type="ECO:0000256" key="1">
    <source>
        <dbReference type="ARBA" id="ARBA00001946"/>
    </source>
</evidence>
<reference evidence="10" key="1">
    <citation type="submission" date="2020-10" db="EMBL/GenBank/DDBJ databases">
        <authorList>
            <person name="Roach M.J.R."/>
        </authorList>
    </citation>
    <scope>NUCLEOTIDE SEQUENCE</scope>
    <source>
        <strain evidence="10">CBS 1945</strain>
    </source>
</reference>
<evidence type="ECO:0000256" key="2">
    <source>
        <dbReference type="ARBA" id="ARBA00009747"/>
    </source>
</evidence>
<dbReference type="AlphaFoldDB" id="A0A875SAB7"/>
<comment type="similarity">
    <text evidence="2">Belongs to the SELO family.</text>
</comment>
<protein>
    <recommendedName>
        <fullName evidence="9">Selenoprotein O</fullName>
    </recommendedName>
</protein>
<dbReference type="Proteomes" id="UP000662931">
    <property type="component" value="Chromosome 4"/>
</dbReference>
<keyword evidence="3" id="KW-0808">Transferase</keyword>
<keyword evidence="5" id="KW-0479">Metal-binding</keyword>
<keyword evidence="4" id="KW-0548">Nucleotidyltransferase</keyword>
<evidence type="ECO:0000256" key="9">
    <source>
        <dbReference type="ARBA" id="ARBA00031547"/>
    </source>
</evidence>
<dbReference type="GO" id="GO:0005739">
    <property type="term" value="C:mitochondrion"/>
    <property type="evidence" value="ECO:0007669"/>
    <property type="project" value="TreeGrafter"/>
</dbReference>
<evidence type="ECO:0000256" key="6">
    <source>
        <dbReference type="ARBA" id="ARBA00022741"/>
    </source>
</evidence>
<dbReference type="OrthoDB" id="10254721at2759"/>
<dbReference type="GO" id="GO:0046872">
    <property type="term" value="F:metal ion binding"/>
    <property type="evidence" value="ECO:0007669"/>
    <property type="project" value="UniProtKB-KW"/>
</dbReference>
<dbReference type="PANTHER" id="PTHR32057:SF14">
    <property type="entry name" value="PROTEIN ADENYLYLTRANSFERASE SELO, MITOCHONDRIAL"/>
    <property type="match status" value="1"/>
</dbReference>
<dbReference type="InterPro" id="IPR003846">
    <property type="entry name" value="SelO"/>
</dbReference>
<proteinExistence type="inferred from homology"/>
<comment type="cofactor">
    <cofactor evidence="1">
        <name>Mg(2+)</name>
        <dbReference type="ChEBI" id="CHEBI:18420"/>
    </cofactor>
</comment>
<dbReference type="Pfam" id="PF02696">
    <property type="entry name" value="SelO"/>
    <property type="match status" value="1"/>
</dbReference>
<dbReference type="KEGG" id="bnn:FOA43_003320"/>
<evidence type="ECO:0000256" key="5">
    <source>
        <dbReference type="ARBA" id="ARBA00022723"/>
    </source>
</evidence>
<evidence type="ECO:0000256" key="4">
    <source>
        <dbReference type="ARBA" id="ARBA00022695"/>
    </source>
</evidence>
<sequence length="589" mass="67181">MKASPKTSSFTKRLSADPAIPSVDIAKDPNTPQELLHKARRLKAGAFTWTRPEPRKEYKFLTASPRALNDLGFDEKQESESEYFRQIVSGQAIVENPYPYSQAYAGYQFGDFAGQLGDGRVVNLFEITNPKTGRRYELQLKGAGKTPFSRFADGKAVLRSSIREFIVSESLNAIGIPSTRSVALTALPKTYAQRSASEKCAIVCRMAPSWIRVGNFDLYRYRGDREGIFQLSDYVIDEVFKGESKLCAQYADIINYEPKIKALGELTKYDKMYLEIIVRNAKSVAYWQAYCFLNGVLNTDNTSVLGLAIDFGPFAFMDYFDPNYTSNHDDLMLRYSFKNMPSAIWFNMVKLGEDLAELIGAGGKYLNDPFFKEKGLKESWIDDVTKRAEGVIGAGGDIFERIYIDQYLKLVCKRLGITPRPSDHLGVVASLFETLQHTKLDYNLFFATLQQQHIKDNFNVDAVAAAFIPDTFKDDPFTDLTKENVTKQLKSFLIDFKKRIEEEKLTDENRYERAHKFNPLFVPKNWILDEVIDYTQENEYDPLYLNKLLKMSINPYDKSQWGAEAKELEKRWTSAPSSDIQMLQCSCSS</sequence>
<dbReference type="GO" id="GO:0005524">
    <property type="term" value="F:ATP binding"/>
    <property type="evidence" value="ECO:0007669"/>
    <property type="project" value="UniProtKB-KW"/>
</dbReference>
<keyword evidence="6" id="KW-0547">Nucleotide-binding</keyword>
<dbReference type="HAMAP" id="MF_00692">
    <property type="entry name" value="SelO"/>
    <property type="match status" value="1"/>
</dbReference>
<evidence type="ECO:0000313" key="10">
    <source>
        <dbReference type="EMBL" id="QPG75934.1"/>
    </source>
</evidence>
<name>A0A875SAB7_EENNA</name>